<dbReference type="AlphaFoldDB" id="A0AAV7ZGR5"/>
<dbReference type="GO" id="GO:0033314">
    <property type="term" value="P:mitotic DNA replication checkpoint signaling"/>
    <property type="evidence" value="ECO:0007669"/>
    <property type="project" value="TreeGrafter"/>
</dbReference>
<gene>
    <name evidence="5" type="ORF">M0812_15937</name>
    <name evidence="6" type="ORF">M0813_28763</name>
</gene>
<dbReference type="InterPro" id="IPR016580">
    <property type="entry name" value="HUS1"/>
</dbReference>
<proteinExistence type="inferred from homology"/>
<evidence type="ECO:0000256" key="1">
    <source>
        <dbReference type="ARBA" id="ARBA00004123"/>
    </source>
</evidence>
<dbReference type="Proteomes" id="UP001146793">
    <property type="component" value="Unassembled WGS sequence"/>
</dbReference>
<name>A0AAV7ZGR5_9EUKA</name>
<dbReference type="PANTHER" id="PTHR12900:SF0">
    <property type="entry name" value="CHECKPOINT PROTEIN"/>
    <property type="match status" value="1"/>
</dbReference>
<dbReference type="InterPro" id="IPR007150">
    <property type="entry name" value="HUS1/Mec3"/>
</dbReference>
<comment type="subcellular location">
    <subcellularLocation>
        <location evidence="1">Nucleus</location>
    </subcellularLocation>
</comment>
<evidence type="ECO:0000313" key="7">
    <source>
        <dbReference type="Proteomes" id="UP001146793"/>
    </source>
</evidence>
<comment type="caution">
    <text evidence="5">The sequence shown here is derived from an EMBL/GenBank/DDBJ whole genome shotgun (WGS) entry which is preliminary data.</text>
</comment>
<dbReference type="GO" id="GO:0035861">
    <property type="term" value="C:site of double-strand break"/>
    <property type="evidence" value="ECO:0007669"/>
    <property type="project" value="TreeGrafter"/>
</dbReference>
<evidence type="ECO:0000256" key="2">
    <source>
        <dbReference type="ARBA" id="ARBA00005563"/>
    </source>
</evidence>
<comment type="similarity">
    <text evidence="2 4">Belongs to the HUS1 family.</text>
</comment>
<evidence type="ECO:0000256" key="4">
    <source>
        <dbReference type="PIRNR" id="PIRNR011312"/>
    </source>
</evidence>
<dbReference type="EMBL" id="JAOAOG010000263">
    <property type="protein sequence ID" value="KAJ6235321.1"/>
    <property type="molecule type" value="Genomic_DNA"/>
</dbReference>
<keyword evidence="3" id="KW-0539">Nucleus</keyword>
<dbReference type="GO" id="GO:0000724">
    <property type="term" value="P:double-strand break repair via homologous recombination"/>
    <property type="evidence" value="ECO:0007669"/>
    <property type="project" value="TreeGrafter"/>
</dbReference>
<evidence type="ECO:0000313" key="8">
    <source>
        <dbReference type="Proteomes" id="UP001150062"/>
    </source>
</evidence>
<evidence type="ECO:0000313" key="6">
    <source>
        <dbReference type="EMBL" id="KAJ6235321.1"/>
    </source>
</evidence>
<reference evidence="5" key="2">
    <citation type="submission" date="2022-08" db="EMBL/GenBank/DDBJ databases">
        <title>Novel sulphate-reducing endosymbionts in the free-living metamonad Anaeramoeba.</title>
        <authorList>
            <person name="Jerlstrom-Hultqvist J."/>
            <person name="Cepicka I."/>
            <person name="Gallot-Lavallee L."/>
            <person name="Salas-Leiva D."/>
            <person name="Curtis B.A."/>
            <person name="Zahonova K."/>
            <person name="Pipaliya S."/>
            <person name="Dacks J."/>
            <person name="Roger A.J."/>
        </authorList>
    </citation>
    <scope>NUCLEOTIDE SEQUENCE</scope>
    <source>
        <strain evidence="5">Busselton2</strain>
    </source>
</reference>
<organism evidence="5 7">
    <name type="scientific">Anaeramoeba flamelloides</name>
    <dbReference type="NCBI Taxonomy" id="1746091"/>
    <lineage>
        <taxon>Eukaryota</taxon>
        <taxon>Metamonada</taxon>
        <taxon>Anaeramoebidae</taxon>
        <taxon>Anaeramoeba</taxon>
    </lineage>
</organism>
<evidence type="ECO:0000313" key="5">
    <source>
        <dbReference type="EMBL" id="KAJ3439897.1"/>
    </source>
</evidence>
<dbReference type="GO" id="GO:0000723">
    <property type="term" value="P:telomere maintenance"/>
    <property type="evidence" value="ECO:0007669"/>
    <property type="project" value="TreeGrafter"/>
</dbReference>
<evidence type="ECO:0000256" key="3">
    <source>
        <dbReference type="ARBA" id="ARBA00023242"/>
    </source>
</evidence>
<sequence>MRFFGELANVSLLSLTIRSLRQIAKIAIVNLTEDNMSIIIDHDENLGCTQVWTRFEINFIFSVYTVKSLRNNEISFELNLTNLYDAIKFSDLTSSVSLKLIKLGQNPFIRIEIKEGVDKEVGVTQNLPIRIMSPNEFMSHKEPEFADPDVQLLMPPLSRFEQVINGLSEIHLPLEIRANMGGEMVLAVRTEMSTTNVKFTDLEKPKYHNNEEELPNDPNVQACVTISIKELKKVLTCSELRPSNLVCFLYDSKYIIIYVMKENMSLLYFIPQIY</sequence>
<dbReference type="PANTHER" id="PTHR12900">
    <property type="entry name" value="MITOTIC AND DNA DAMAGE CHECKPOINT PROTEIN HUS1"/>
    <property type="match status" value="1"/>
</dbReference>
<dbReference type="GO" id="GO:0044778">
    <property type="term" value="P:meiotic DNA integrity checkpoint signaling"/>
    <property type="evidence" value="ECO:0007669"/>
    <property type="project" value="TreeGrafter"/>
</dbReference>
<dbReference type="Proteomes" id="UP001150062">
    <property type="component" value="Unassembled WGS sequence"/>
</dbReference>
<dbReference type="GO" id="GO:0031573">
    <property type="term" value="P:mitotic intra-S DNA damage checkpoint signaling"/>
    <property type="evidence" value="ECO:0007669"/>
    <property type="project" value="TreeGrafter"/>
</dbReference>
<protein>
    <recommendedName>
        <fullName evidence="4">Checkpoint protein</fullName>
    </recommendedName>
</protein>
<dbReference type="EMBL" id="JANTQA010000032">
    <property type="protein sequence ID" value="KAJ3439897.1"/>
    <property type="molecule type" value="Genomic_DNA"/>
</dbReference>
<dbReference type="Pfam" id="PF04005">
    <property type="entry name" value="Hus1"/>
    <property type="match status" value="1"/>
</dbReference>
<reference evidence="6" key="1">
    <citation type="submission" date="2022-08" db="EMBL/GenBank/DDBJ databases">
        <title>Novel sulfate-reducing endosymbionts in the free-living metamonad Anaeramoeba.</title>
        <authorList>
            <person name="Jerlstrom-Hultqvist J."/>
            <person name="Cepicka I."/>
            <person name="Gallot-Lavallee L."/>
            <person name="Salas-Leiva D."/>
            <person name="Curtis B.A."/>
            <person name="Zahonova K."/>
            <person name="Pipaliya S."/>
            <person name="Dacks J."/>
            <person name="Roger A.J."/>
        </authorList>
    </citation>
    <scope>NUCLEOTIDE SEQUENCE</scope>
    <source>
        <strain evidence="6">Schooner1</strain>
    </source>
</reference>
<dbReference type="Gene3D" id="3.70.10.10">
    <property type="match status" value="1"/>
</dbReference>
<dbReference type="GO" id="GO:0006289">
    <property type="term" value="P:nucleotide-excision repair"/>
    <property type="evidence" value="ECO:0007669"/>
    <property type="project" value="TreeGrafter"/>
</dbReference>
<dbReference type="GO" id="GO:0030896">
    <property type="term" value="C:checkpoint clamp complex"/>
    <property type="evidence" value="ECO:0007669"/>
    <property type="project" value="InterPro"/>
</dbReference>
<keyword evidence="8" id="KW-1185">Reference proteome</keyword>
<dbReference type="PIRSF" id="PIRSF011312">
    <property type="entry name" value="Cell_cycle_HUS1"/>
    <property type="match status" value="1"/>
</dbReference>
<accession>A0AAV7ZGR5</accession>
<dbReference type="GO" id="GO:0005730">
    <property type="term" value="C:nucleolus"/>
    <property type="evidence" value="ECO:0007669"/>
    <property type="project" value="InterPro"/>
</dbReference>